<dbReference type="EMBL" id="BAAALS010000022">
    <property type="protein sequence ID" value="GAA1766351.1"/>
    <property type="molecule type" value="Genomic_DNA"/>
</dbReference>
<reference evidence="8" key="1">
    <citation type="journal article" date="2019" name="Int. J. Syst. Evol. Microbiol.">
        <title>The Global Catalogue of Microorganisms (GCM) 10K type strain sequencing project: providing services to taxonomists for standard genome sequencing and annotation.</title>
        <authorList>
            <consortium name="The Broad Institute Genomics Platform"/>
            <consortium name="The Broad Institute Genome Sequencing Center for Infectious Disease"/>
            <person name="Wu L."/>
            <person name="Ma J."/>
        </authorList>
    </citation>
    <scope>NUCLEOTIDE SEQUENCE [LARGE SCALE GENOMIC DNA]</scope>
    <source>
        <strain evidence="8">JCM 13249</strain>
    </source>
</reference>
<organism evidence="7 8">
    <name type="scientific">Luedemannella helvata</name>
    <dbReference type="NCBI Taxonomy" id="349315"/>
    <lineage>
        <taxon>Bacteria</taxon>
        <taxon>Bacillati</taxon>
        <taxon>Actinomycetota</taxon>
        <taxon>Actinomycetes</taxon>
        <taxon>Micromonosporales</taxon>
        <taxon>Micromonosporaceae</taxon>
        <taxon>Luedemannella</taxon>
    </lineage>
</organism>
<feature type="transmembrane region" description="Helical" evidence="6">
    <location>
        <begin position="89"/>
        <end position="112"/>
    </location>
</feature>
<protein>
    <submittedName>
        <fullName evidence="7">Uncharacterized protein</fullName>
    </submittedName>
</protein>
<dbReference type="PANTHER" id="PTHR30213">
    <property type="entry name" value="INNER MEMBRANE PROTEIN YHJD"/>
    <property type="match status" value="1"/>
</dbReference>
<sequence length="289" mass="29691">MRNVIETAKDVRAAVKRHQLPLVSAGVAFYAMLAIFPAMIAMVAVYGLVTDPNKIEDQLAPVAESLPAGAGELVSGQLTAVTEVDSGGLTIGLVIGLLATLWAAAGGVRALITGLSIIHGQTEEVGFVKRAATSLVLTLGALVVVLVAITLLAVFPVVLGHLGLGSVAGLGAHVGRWVLLIVLIGLGLAVLYHWGPTGERPPWHWISWGTVTALTLWILGSVAFSIYVANFGSYNETYGSIAGVIVLMLWLFLSAFAVLLGAEIDAVRAHRGGTGVGTAADGVASSGSG</sequence>
<dbReference type="PANTHER" id="PTHR30213:SF0">
    <property type="entry name" value="UPF0761 MEMBRANE PROTEIN YIHY"/>
    <property type="match status" value="1"/>
</dbReference>
<keyword evidence="4 6" id="KW-1133">Transmembrane helix</keyword>
<evidence type="ECO:0000313" key="8">
    <source>
        <dbReference type="Proteomes" id="UP001500655"/>
    </source>
</evidence>
<comment type="caution">
    <text evidence="7">The sequence shown here is derived from an EMBL/GenBank/DDBJ whole genome shotgun (WGS) entry which is preliminary data.</text>
</comment>
<evidence type="ECO:0000256" key="5">
    <source>
        <dbReference type="ARBA" id="ARBA00023136"/>
    </source>
</evidence>
<dbReference type="Pfam" id="PF03631">
    <property type="entry name" value="Virul_fac_BrkB"/>
    <property type="match status" value="1"/>
</dbReference>
<keyword evidence="2" id="KW-1003">Cell membrane</keyword>
<feature type="transmembrane region" description="Helical" evidence="6">
    <location>
        <begin position="20"/>
        <end position="49"/>
    </location>
</feature>
<feature type="transmembrane region" description="Helical" evidence="6">
    <location>
        <begin position="132"/>
        <end position="154"/>
    </location>
</feature>
<feature type="transmembrane region" description="Helical" evidence="6">
    <location>
        <begin position="241"/>
        <end position="262"/>
    </location>
</feature>
<name>A0ABP4WYY2_9ACTN</name>
<keyword evidence="3 6" id="KW-0812">Transmembrane</keyword>
<evidence type="ECO:0000256" key="4">
    <source>
        <dbReference type="ARBA" id="ARBA00022989"/>
    </source>
</evidence>
<dbReference type="Proteomes" id="UP001500655">
    <property type="component" value="Unassembled WGS sequence"/>
</dbReference>
<evidence type="ECO:0000256" key="6">
    <source>
        <dbReference type="SAM" id="Phobius"/>
    </source>
</evidence>
<keyword evidence="8" id="KW-1185">Reference proteome</keyword>
<feature type="transmembrane region" description="Helical" evidence="6">
    <location>
        <begin position="206"/>
        <end position="229"/>
    </location>
</feature>
<keyword evidence="5 6" id="KW-0472">Membrane</keyword>
<evidence type="ECO:0000256" key="2">
    <source>
        <dbReference type="ARBA" id="ARBA00022475"/>
    </source>
</evidence>
<evidence type="ECO:0000256" key="3">
    <source>
        <dbReference type="ARBA" id="ARBA00022692"/>
    </source>
</evidence>
<dbReference type="PIRSF" id="PIRSF035875">
    <property type="entry name" value="RNase_BN"/>
    <property type="match status" value="1"/>
</dbReference>
<gene>
    <name evidence="7" type="ORF">GCM10009681_41800</name>
</gene>
<dbReference type="InterPro" id="IPR017039">
    <property type="entry name" value="Virul_fac_BrkB"/>
</dbReference>
<evidence type="ECO:0000256" key="1">
    <source>
        <dbReference type="ARBA" id="ARBA00004651"/>
    </source>
</evidence>
<dbReference type="RefSeq" id="WP_344084557.1">
    <property type="nucleotide sequence ID" value="NZ_BAAALS010000022.1"/>
</dbReference>
<feature type="transmembrane region" description="Helical" evidence="6">
    <location>
        <begin position="174"/>
        <end position="194"/>
    </location>
</feature>
<accession>A0ABP4WYY2</accession>
<proteinExistence type="predicted"/>
<evidence type="ECO:0000313" key="7">
    <source>
        <dbReference type="EMBL" id="GAA1766351.1"/>
    </source>
</evidence>
<dbReference type="NCBIfam" id="TIGR00765">
    <property type="entry name" value="yihY_not_rbn"/>
    <property type="match status" value="1"/>
</dbReference>
<comment type="subcellular location">
    <subcellularLocation>
        <location evidence="1">Cell membrane</location>
        <topology evidence="1">Multi-pass membrane protein</topology>
    </subcellularLocation>
</comment>